<gene>
    <name evidence="3" type="ORF">PGLA_24520</name>
</gene>
<evidence type="ECO:0000313" key="3">
    <source>
        <dbReference type="EMBL" id="OAB34066.1"/>
    </source>
</evidence>
<dbReference type="STRING" id="494026.PGLA_24520"/>
<dbReference type="Pfam" id="PF01022">
    <property type="entry name" value="HTH_5"/>
    <property type="match status" value="1"/>
</dbReference>
<evidence type="ECO:0000256" key="1">
    <source>
        <dbReference type="ARBA" id="ARBA00023125"/>
    </source>
</evidence>
<dbReference type="RefSeq" id="WP_068537810.1">
    <property type="nucleotide sequence ID" value="NZ_LVJH01000070.1"/>
</dbReference>
<dbReference type="EMBL" id="LVJH01000070">
    <property type="protein sequence ID" value="OAB34066.1"/>
    <property type="molecule type" value="Genomic_DNA"/>
</dbReference>
<dbReference type="PANTHER" id="PTHR38600">
    <property type="entry name" value="TRANSCRIPTIONAL REGULATORY PROTEIN"/>
    <property type="match status" value="1"/>
</dbReference>
<dbReference type="Gene3D" id="1.10.10.10">
    <property type="entry name" value="Winged helix-like DNA-binding domain superfamily/Winged helix DNA-binding domain"/>
    <property type="match status" value="1"/>
</dbReference>
<evidence type="ECO:0000313" key="4">
    <source>
        <dbReference type="Proteomes" id="UP000076967"/>
    </source>
</evidence>
<dbReference type="CDD" id="cd00090">
    <property type="entry name" value="HTH_ARSR"/>
    <property type="match status" value="1"/>
</dbReference>
<reference evidence="3 4" key="1">
    <citation type="submission" date="2016-03" db="EMBL/GenBank/DDBJ databases">
        <title>Draft genome sequence of Paenibacillus glacialis DSM 22343.</title>
        <authorList>
            <person name="Shin S.-K."/>
            <person name="Yi H."/>
        </authorList>
    </citation>
    <scope>NUCLEOTIDE SEQUENCE [LARGE SCALE GENOMIC DNA]</scope>
    <source>
        <strain evidence="3 4">DSM 22343</strain>
    </source>
</reference>
<dbReference type="InterPro" id="IPR001845">
    <property type="entry name" value="HTH_ArsR_DNA-bd_dom"/>
</dbReference>
<dbReference type="SUPFAM" id="SSF46785">
    <property type="entry name" value="Winged helix' DNA-binding domain"/>
    <property type="match status" value="1"/>
</dbReference>
<evidence type="ECO:0000259" key="2">
    <source>
        <dbReference type="Pfam" id="PF01022"/>
    </source>
</evidence>
<dbReference type="AlphaFoldDB" id="A0A168DC18"/>
<dbReference type="InterPro" id="IPR036388">
    <property type="entry name" value="WH-like_DNA-bd_sf"/>
</dbReference>
<feature type="domain" description="HTH arsR-type" evidence="2">
    <location>
        <begin position="8"/>
        <end position="54"/>
    </location>
</feature>
<dbReference type="GO" id="GO:0003700">
    <property type="term" value="F:DNA-binding transcription factor activity"/>
    <property type="evidence" value="ECO:0007669"/>
    <property type="project" value="InterPro"/>
</dbReference>
<name>A0A168DC18_9BACL</name>
<organism evidence="3 4">
    <name type="scientific">Paenibacillus glacialis</name>
    <dbReference type="NCBI Taxonomy" id="494026"/>
    <lineage>
        <taxon>Bacteria</taxon>
        <taxon>Bacillati</taxon>
        <taxon>Bacillota</taxon>
        <taxon>Bacilli</taxon>
        <taxon>Bacillales</taxon>
        <taxon>Paenibacillaceae</taxon>
        <taxon>Paenibacillus</taxon>
    </lineage>
</organism>
<protein>
    <submittedName>
        <fullName evidence="3">Transcriptional regulator</fullName>
    </submittedName>
</protein>
<dbReference type="OrthoDB" id="155998at2"/>
<sequence>MNRPIELSTREQIVHMLKTKAPLTAKDITNELQITEMAVRRHLSTLERDGYIESFTVRQTMGRPTAVYRLSELASGFFPKTYHTLTLDLLGELEQESGEEMINHLFELRKSKLEKKYTTNMTGLPLAEKVVLLTKLQNENGYMAECEESEDGNFVIKEHNCPISHIANQYKHACHCELELFKSLLQVDVNRTECLSTGGSKCSYVISQSKG</sequence>
<dbReference type="InterPro" id="IPR036390">
    <property type="entry name" value="WH_DNA-bd_sf"/>
</dbReference>
<dbReference type="Proteomes" id="UP000076967">
    <property type="component" value="Unassembled WGS sequence"/>
</dbReference>
<keyword evidence="1" id="KW-0238">DNA-binding</keyword>
<comment type="caution">
    <text evidence="3">The sequence shown here is derived from an EMBL/GenBank/DDBJ whole genome shotgun (WGS) entry which is preliminary data.</text>
</comment>
<keyword evidence="4" id="KW-1185">Reference proteome</keyword>
<dbReference type="InterPro" id="IPR011991">
    <property type="entry name" value="ArsR-like_HTH"/>
</dbReference>
<proteinExistence type="predicted"/>
<dbReference type="GO" id="GO:0003677">
    <property type="term" value="F:DNA binding"/>
    <property type="evidence" value="ECO:0007669"/>
    <property type="project" value="UniProtKB-KW"/>
</dbReference>
<accession>A0A168DC18</accession>
<dbReference type="PANTHER" id="PTHR38600:SF2">
    <property type="entry name" value="SLL0088 PROTEIN"/>
    <property type="match status" value="1"/>
</dbReference>